<comment type="similarity">
    <text evidence="6">Belongs to the TVP38/TMEM64 family.</text>
</comment>
<dbReference type="EMBL" id="DVKI01000080">
    <property type="protein sequence ID" value="HIT17233.1"/>
    <property type="molecule type" value="Genomic_DNA"/>
</dbReference>
<evidence type="ECO:0000256" key="4">
    <source>
        <dbReference type="ARBA" id="ARBA00022989"/>
    </source>
</evidence>
<evidence type="ECO:0000256" key="3">
    <source>
        <dbReference type="ARBA" id="ARBA00022692"/>
    </source>
</evidence>
<evidence type="ECO:0000259" key="7">
    <source>
        <dbReference type="Pfam" id="PF09335"/>
    </source>
</evidence>
<dbReference type="GO" id="GO:0005886">
    <property type="term" value="C:plasma membrane"/>
    <property type="evidence" value="ECO:0007669"/>
    <property type="project" value="UniProtKB-SubCell"/>
</dbReference>
<protein>
    <recommendedName>
        <fullName evidence="6">TVP38/TMEM64 family membrane protein</fullName>
    </recommendedName>
</protein>
<gene>
    <name evidence="8" type="ORF">IAD04_02490</name>
</gene>
<reference evidence="8" key="2">
    <citation type="journal article" date="2021" name="PeerJ">
        <title>Extensive microbial diversity within the chicken gut microbiome revealed by metagenomics and culture.</title>
        <authorList>
            <person name="Gilroy R."/>
            <person name="Ravi A."/>
            <person name="Getino M."/>
            <person name="Pursley I."/>
            <person name="Horton D.L."/>
            <person name="Alikhan N.F."/>
            <person name="Baker D."/>
            <person name="Gharbi K."/>
            <person name="Hall N."/>
            <person name="Watson M."/>
            <person name="Adriaenssens E.M."/>
            <person name="Foster-Nyarko E."/>
            <person name="Jarju S."/>
            <person name="Secka A."/>
            <person name="Antonio M."/>
            <person name="Oren A."/>
            <person name="Chaudhuri R.R."/>
            <person name="La Ragione R."/>
            <person name="Hildebrand F."/>
            <person name="Pallen M.J."/>
        </authorList>
    </citation>
    <scope>NUCLEOTIDE SEQUENCE</scope>
    <source>
        <strain evidence="8">14508</strain>
    </source>
</reference>
<keyword evidence="5 6" id="KW-0472">Membrane</keyword>
<evidence type="ECO:0000313" key="9">
    <source>
        <dbReference type="Proteomes" id="UP000886893"/>
    </source>
</evidence>
<accession>A0A9D1G9C4</accession>
<dbReference type="Pfam" id="PF09335">
    <property type="entry name" value="VTT_dom"/>
    <property type="match status" value="1"/>
</dbReference>
<evidence type="ECO:0000256" key="1">
    <source>
        <dbReference type="ARBA" id="ARBA00004651"/>
    </source>
</evidence>
<feature type="transmembrane region" description="Helical" evidence="6">
    <location>
        <begin position="82"/>
        <end position="107"/>
    </location>
</feature>
<evidence type="ECO:0000256" key="2">
    <source>
        <dbReference type="ARBA" id="ARBA00022475"/>
    </source>
</evidence>
<comment type="caution">
    <text evidence="8">The sequence shown here is derived from an EMBL/GenBank/DDBJ whole genome shotgun (WGS) entry which is preliminary data.</text>
</comment>
<evidence type="ECO:0000256" key="5">
    <source>
        <dbReference type="ARBA" id="ARBA00023136"/>
    </source>
</evidence>
<keyword evidence="2 6" id="KW-1003">Cell membrane</keyword>
<keyword evidence="4 6" id="KW-1133">Transmembrane helix</keyword>
<sequence>MEKAKKKDIIKFVIFILFFVSVIVCSIVLAPKLKVFSDFGLIRDKIKSYKSLSFIAFIFLQILQVVVFVLPGDAVNMVGGFIFGIYMGSILSIIGVFIGTIIAFFIARWLGYGFVSRFIKPKKLERITHLLNSNAGTLSLFVICNLPFVPKDILMYCAGLTPVKPSRVLTIYCLSRIPGIMIWTSVGAQVYNQSILGLVITFAILAVFLMAIILLKRKIDKKKKQPVS</sequence>
<dbReference type="PANTHER" id="PTHR12677">
    <property type="entry name" value="GOLGI APPARATUS MEMBRANE PROTEIN TVP38-RELATED"/>
    <property type="match status" value="1"/>
</dbReference>
<keyword evidence="3 6" id="KW-0812">Transmembrane</keyword>
<evidence type="ECO:0000313" key="8">
    <source>
        <dbReference type="EMBL" id="HIT17233.1"/>
    </source>
</evidence>
<dbReference type="PANTHER" id="PTHR12677:SF59">
    <property type="entry name" value="GOLGI APPARATUS MEMBRANE PROTEIN TVP38-RELATED"/>
    <property type="match status" value="1"/>
</dbReference>
<feature type="transmembrane region" description="Helical" evidence="6">
    <location>
        <begin position="51"/>
        <end position="70"/>
    </location>
</feature>
<name>A0A9D1G9C4_9FIRM</name>
<feature type="transmembrane region" description="Helical" evidence="6">
    <location>
        <begin position="194"/>
        <end position="215"/>
    </location>
</feature>
<feature type="transmembrane region" description="Helical" evidence="6">
    <location>
        <begin position="12"/>
        <end position="31"/>
    </location>
</feature>
<organism evidence="8 9">
    <name type="scientific">Candidatus Caccosoma faecigallinarum</name>
    <dbReference type="NCBI Taxonomy" id="2840720"/>
    <lineage>
        <taxon>Bacteria</taxon>
        <taxon>Bacillati</taxon>
        <taxon>Bacillota</taxon>
        <taxon>Bacillota incertae sedis</taxon>
        <taxon>Candidatus Caccosoma</taxon>
    </lineage>
</organism>
<dbReference type="AlphaFoldDB" id="A0A9D1G9C4"/>
<feature type="transmembrane region" description="Helical" evidence="6">
    <location>
        <begin position="127"/>
        <end position="148"/>
    </location>
</feature>
<dbReference type="Proteomes" id="UP000886893">
    <property type="component" value="Unassembled WGS sequence"/>
</dbReference>
<feature type="domain" description="VTT" evidence="7">
    <location>
        <begin position="70"/>
        <end position="188"/>
    </location>
</feature>
<dbReference type="InterPro" id="IPR032816">
    <property type="entry name" value="VTT_dom"/>
</dbReference>
<feature type="transmembrane region" description="Helical" evidence="6">
    <location>
        <begin position="169"/>
        <end position="188"/>
    </location>
</feature>
<dbReference type="InterPro" id="IPR015414">
    <property type="entry name" value="TMEM64"/>
</dbReference>
<reference evidence="8" key="1">
    <citation type="submission" date="2020-10" db="EMBL/GenBank/DDBJ databases">
        <authorList>
            <person name="Gilroy R."/>
        </authorList>
    </citation>
    <scope>NUCLEOTIDE SEQUENCE</scope>
    <source>
        <strain evidence="8">14508</strain>
    </source>
</reference>
<evidence type="ECO:0000256" key="6">
    <source>
        <dbReference type="RuleBase" id="RU366058"/>
    </source>
</evidence>
<comment type="subcellular location">
    <subcellularLocation>
        <location evidence="1 6">Cell membrane</location>
        <topology evidence="1 6">Multi-pass membrane protein</topology>
    </subcellularLocation>
</comment>
<proteinExistence type="inferred from homology"/>